<keyword evidence="2" id="KW-0472">Membrane</keyword>
<accession>A0ABR8T4R8</accession>
<dbReference type="RefSeq" id="WP_191803707.1">
    <property type="nucleotide sequence ID" value="NZ_JACSQL010000013.1"/>
</dbReference>
<comment type="caution">
    <text evidence="3">The sequence shown here is derived from an EMBL/GenBank/DDBJ whole genome shotgun (WGS) entry which is preliminary data.</text>
</comment>
<name>A0ABR8T4R8_9BACL</name>
<organism evidence="3 4">
    <name type="scientific">Paenibacillus gallinarum</name>
    <dbReference type="NCBI Taxonomy" id="2762232"/>
    <lineage>
        <taxon>Bacteria</taxon>
        <taxon>Bacillati</taxon>
        <taxon>Bacillota</taxon>
        <taxon>Bacilli</taxon>
        <taxon>Bacillales</taxon>
        <taxon>Paenibacillaceae</taxon>
        <taxon>Paenibacillus</taxon>
    </lineage>
</organism>
<gene>
    <name evidence="3" type="ORF">H9647_20895</name>
</gene>
<sequence length="304" mass="33730">MIKEKECSRQKEQVSGLLERNSNKTRDRKSRLLSICKKGVISLFAASLLMTMTVMPSVEAAGFELSITGKKMLAQTKTLSTTSIAQALTKQEANLVSLQQKDTSLSQQTSAIYYENKEAEARLRTRLKQHQADKIATLNQDVTSTKKRYEPLFTLYSSLTKELALARKIKNKELTAAVKAQVDTTKVAVILAKEDIRRKQDKLSAAKKTRDEAVKKVKNSLAQQDPVKVQIKSTKSNMSAAKKRFTAEMKNFNVIVKKKEGAEVLASLTKLATIAGEIVAQKESIINLEMKVKQIIAGAGKQLI</sequence>
<dbReference type="Proteomes" id="UP000608071">
    <property type="component" value="Unassembled WGS sequence"/>
</dbReference>
<evidence type="ECO:0000313" key="4">
    <source>
        <dbReference type="Proteomes" id="UP000608071"/>
    </source>
</evidence>
<reference evidence="3 4" key="1">
    <citation type="submission" date="2020-08" db="EMBL/GenBank/DDBJ databases">
        <title>A Genomic Blueprint of the Chicken Gut Microbiome.</title>
        <authorList>
            <person name="Gilroy R."/>
            <person name="Ravi A."/>
            <person name="Getino M."/>
            <person name="Pursley I."/>
            <person name="Horton D.L."/>
            <person name="Alikhan N.-F."/>
            <person name="Baker D."/>
            <person name="Gharbi K."/>
            <person name="Hall N."/>
            <person name="Watson M."/>
            <person name="Adriaenssens E.M."/>
            <person name="Foster-Nyarko E."/>
            <person name="Jarju S."/>
            <person name="Secka A."/>
            <person name="Antonio M."/>
            <person name="Oren A."/>
            <person name="Chaudhuri R."/>
            <person name="La Ragione R.M."/>
            <person name="Hildebrand F."/>
            <person name="Pallen M.J."/>
        </authorList>
    </citation>
    <scope>NUCLEOTIDE SEQUENCE [LARGE SCALE GENOMIC DNA]</scope>
    <source>
        <strain evidence="3 4">Sa2BVA9</strain>
    </source>
</reference>
<evidence type="ECO:0000256" key="2">
    <source>
        <dbReference type="SAM" id="Phobius"/>
    </source>
</evidence>
<protein>
    <submittedName>
        <fullName evidence="3">Uncharacterized protein</fullName>
    </submittedName>
</protein>
<dbReference type="EMBL" id="JACSQL010000013">
    <property type="protein sequence ID" value="MBD7970528.1"/>
    <property type="molecule type" value="Genomic_DNA"/>
</dbReference>
<evidence type="ECO:0000256" key="1">
    <source>
        <dbReference type="SAM" id="MobiDB-lite"/>
    </source>
</evidence>
<evidence type="ECO:0000313" key="3">
    <source>
        <dbReference type="EMBL" id="MBD7970528.1"/>
    </source>
</evidence>
<feature type="region of interest" description="Disordered" evidence="1">
    <location>
        <begin position="1"/>
        <end position="23"/>
    </location>
</feature>
<feature type="transmembrane region" description="Helical" evidence="2">
    <location>
        <begin position="39"/>
        <end position="58"/>
    </location>
</feature>
<proteinExistence type="predicted"/>
<feature type="compositionally biased region" description="Basic and acidic residues" evidence="1">
    <location>
        <begin position="1"/>
        <end position="12"/>
    </location>
</feature>
<keyword evidence="2" id="KW-1133">Transmembrane helix</keyword>
<keyword evidence="4" id="KW-1185">Reference proteome</keyword>
<keyword evidence="2" id="KW-0812">Transmembrane</keyword>